<evidence type="ECO:0000259" key="2">
    <source>
        <dbReference type="Pfam" id="PF00462"/>
    </source>
</evidence>
<gene>
    <name evidence="3" type="ORF">DGYR_LOCUS4087</name>
</gene>
<dbReference type="Proteomes" id="UP000549394">
    <property type="component" value="Unassembled WGS sequence"/>
</dbReference>
<dbReference type="SUPFAM" id="SSF52833">
    <property type="entry name" value="Thioredoxin-like"/>
    <property type="match status" value="1"/>
</dbReference>
<dbReference type="PROSITE" id="PS51354">
    <property type="entry name" value="GLUTAREDOXIN_2"/>
    <property type="match status" value="1"/>
</dbReference>
<protein>
    <submittedName>
        <fullName evidence="3">DgyrCDS4318</fullName>
    </submittedName>
</protein>
<dbReference type="AlphaFoldDB" id="A0A7I8VL98"/>
<sequence length="125" mass="14181">MNIIKHTVGEMSANILKFQILKQVGAKYKQIELNEMENGLKILEKLGEMTDHATLPRVFIKGKCIGGAQELADLHKSGELKVMLKNLNAIWSENEKESGQKIDEIEEDQNENEEEVRRDSTISTN</sequence>
<proteinExistence type="predicted"/>
<dbReference type="Gene3D" id="3.40.30.10">
    <property type="entry name" value="Glutaredoxin"/>
    <property type="match status" value="1"/>
</dbReference>
<name>A0A7I8VL98_9ANNE</name>
<evidence type="ECO:0000313" key="3">
    <source>
        <dbReference type="EMBL" id="CAD5115336.1"/>
    </source>
</evidence>
<feature type="domain" description="Glutaredoxin" evidence="2">
    <location>
        <begin position="19"/>
        <end position="65"/>
    </location>
</feature>
<reference evidence="3 4" key="1">
    <citation type="submission" date="2020-08" db="EMBL/GenBank/DDBJ databases">
        <authorList>
            <person name="Hejnol A."/>
        </authorList>
    </citation>
    <scope>NUCLEOTIDE SEQUENCE [LARGE SCALE GENOMIC DNA]</scope>
</reference>
<evidence type="ECO:0000256" key="1">
    <source>
        <dbReference type="SAM" id="MobiDB-lite"/>
    </source>
</evidence>
<feature type="compositionally biased region" description="Basic and acidic residues" evidence="1">
    <location>
        <begin position="115"/>
        <end position="125"/>
    </location>
</feature>
<comment type="caution">
    <text evidence="3">The sequence shown here is derived from an EMBL/GenBank/DDBJ whole genome shotgun (WGS) entry which is preliminary data.</text>
</comment>
<dbReference type="GO" id="GO:0015038">
    <property type="term" value="F:glutathione disulfide oxidoreductase activity"/>
    <property type="evidence" value="ECO:0007669"/>
    <property type="project" value="TreeGrafter"/>
</dbReference>
<dbReference type="PANTHER" id="PTHR45694:SF5">
    <property type="entry name" value="GLUTAREDOXIN 2"/>
    <property type="match status" value="1"/>
</dbReference>
<keyword evidence="4" id="KW-1185">Reference proteome</keyword>
<feature type="region of interest" description="Disordered" evidence="1">
    <location>
        <begin position="96"/>
        <end position="125"/>
    </location>
</feature>
<dbReference type="GO" id="GO:0034599">
    <property type="term" value="P:cellular response to oxidative stress"/>
    <property type="evidence" value="ECO:0007669"/>
    <property type="project" value="TreeGrafter"/>
</dbReference>
<accession>A0A7I8VL98</accession>
<dbReference type="InterPro" id="IPR036249">
    <property type="entry name" value="Thioredoxin-like_sf"/>
</dbReference>
<organism evidence="3 4">
    <name type="scientific">Dimorphilus gyrociliatus</name>
    <dbReference type="NCBI Taxonomy" id="2664684"/>
    <lineage>
        <taxon>Eukaryota</taxon>
        <taxon>Metazoa</taxon>
        <taxon>Spiralia</taxon>
        <taxon>Lophotrochozoa</taxon>
        <taxon>Annelida</taxon>
        <taxon>Polychaeta</taxon>
        <taxon>Polychaeta incertae sedis</taxon>
        <taxon>Dinophilidae</taxon>
        <taxon>Dimorphilus</taxon>
    </lineage>
</organism>
<dbReference type="GO" id="GO:0005737">
    <property type="term" value="C:cytoplasm"/>
    <property type="evidence" value="ECO:0007669"/>
    <property type="project" value="TreeGrafter"/>
</dbReference>
<feature type="compositionally biased region" description="Acidic residues" evidence="1">
    <location>
        <begin position="104"/>
        <end position="114"/>
    </location>
</feature>
<evidence type="ECO:0000313" key="4">
    <source>
        <dbReference type="Proteomes" id="UP000549394"/>
    </source>
</evidence>
<dbReference type="InterPro" id="IPR002109">
    <property type="entry name" value="Glutaredoxin"/>
</dbReference>
<dbReference type="OrthoDB" id="6150909at2759"/>
<dbReference type="PANTHER" id="PTHR45694">
    <property type="entry name" value="GLUTAREDOXIN 2"/>
    <property type="match status" value="1"/>
</dbReference>
<dbReference type="Pfam" id="PF00462">
    <property type="entry name" value="Glutaredoxin"/>
    <property type="match status" value="1"/>
</dbReference>
<dbReference type="EMBL" id="CAJFCJ010000006">
    <property type="protein sequence ID" value="CAD5115336.1"/>
    <property type="molecule type" value="Genomic_DNA"/>
</dbReference>